<organism evidence="1 2">
    <name type="scientific">Phaeosphaeria nodorum (strain SN15 / ATCC MYA-4574 / FGSC 10173)</name>
    <name type="common">Glume blotch fungus</name>
    <name type="synonym">Parastagonospora nodorum</name>
    <dbReference type="NCBI Taxonomy" id="321614"/>
    <lineage>
        <taxon>Eukaryota</taxon>
        <taxon>Fungi</taxon>
        <taxon>Dikarya</taxon>
        <taxon>Ascomycota</taxon>
        <taxon>Pezizomycotina</taxon>
        <taxon>Dothideomycetes</taxon>
        <taxon>Pleosporomycetidae</taxon>
        <taxon>Pleosporales</taxon>
        <taxon>Pleosporineae</taxon>
        <taxon>Phaeosphaeriaceae</taxon>
        <taxon>Parastagonospora</taxon>
    </lineage>
</organism>
<proteinExistence type="predicted"/>
<accession>A0A7U2IDG3</accession>
<dbReference type="KEGG" id="pno:SNOG_16202"/>
<dbReference type="AlphaFoldDB" id="A0A7U2IDG3"/>
<sequence length="138" mass="15575">MSIPESRSLQYSSLSCDEANAIIHWRRNIDQTITCMPTSQTDGARVIGASEFPPTAPKDLSKASIENCAHATPEAIEAEKVAHSDVLSTNRNPRRTTKQLQPVPQLFYIKTYRGMSGDAELSEESWTEDHHRIQFKFR</sequence>
<dbReference type="VEuPathDB" id="FungiDB:JI435_162020"/>
<protein>
    <submittedName>
        <fullName evidence="1">Uncharacterized protein</fullName>
    </submittedName>
</protein>
<dbReference type="RefSeq" id="XP_001806326.1">
    <property type="nucleotide sequence ID" value="XM_001806274.1"/>
</dbReference>
<dbReference type="Proteomes" id="UP000663193">
    <property type="component" value="Chromosome 23"/>
</dbReference>
<keyword evidence="2" id="KW-1185">Reference proteome</keyword>
<evidence type="ECO:0000313" key="2">
    <source>
        <dbReference type="Proteomes" id="UP000663193"/>
    </source>
</evidence>
<gene>
    <name evidence="1" type="ORF">JI435_162020</name>
</gene>
<name>A0A7U2IDG3_PHANO</name>
<dbReference type="EMBL" id="CP069045">
    <property type="protein sequence ID" value="QRD07748.1"/>
    <property type="molecule type" value="Genomic_DNA"/>
</dbReference>
<reference evidence="2" key="1">
    <citation type="journal article" date="2021" name="BMC Genomics">
        <title>Chromosome-level genome assembly and manually-curated proteome of model necrotroph Parastagonospora nodorum Sn15 reveals a genome-wide trove of candidate effector homologs, and redundancy of virulence-related functions within an accessory chromosome.</title>
        <authorList>
            <person name="Bertazzoni S."/>
            <person name="Jones D.A.B."/>
            <person name="Phan H.T."/>
            <person name="Tan K.-C."/>
            <person name="Hane J.K."/>
        </authorList>
    </citation>
    <scope>NUCLEOTIDE SEQUENCE [LARGE SCALE GENOMIC DNA]</scope>
    <source>
        <strain evidence="2">SN15 / ATCC MYA-4574 / FGSC 10173)</strain>
    </source>
</reference>
<evidence type="ECO:0000313" key="1">
    <source>
        <dbReference type="EMBL" id="QRD07748.1"/>
    </source>
</evidence>